<comment type="caution">
    <text evidence="1">The sequence shown here is derived from an EMBL/GenBank/DDBJ whole genome shotgun (WGS) entry which is preliminary data.</text>
</comment>
<proteinExistence type="predicted"/>
<name>A0ACB9XGK3_CHAAC</name>
<keyword evidence="2" id="KW-1185">Reference proteome</keyword>
<accession>A0ACB9XGK3</accession>
<sequence>MGQAAVSFLLCEITEQQNVSGSAPLLKTRLNKAEGDTHRREDSGKGKEGGAGDLEDFLGSVGIYSVLRIELAKCLTGAELQPCPVSAAASLQQGQNELSGECVRRKLSPWERDSPVPFVGVCLVLHPPVAQYVCV</sequence>
<reference evidence="1" key="1">
    <citation type="submission" date="2022-05" db="EMBL/GenBank/DDBJ databases">
        <title>Chromosome-level genome of Chaenocephalus aceratus.</title>
        <authorList>
            <person name="Park H."/>
        </authorList>
    </citation>
    <scope>NUCLEOTIDE SEQUENCE</scope>
    <source>
        <strain evidence="1">KU_202001</strain>
    </source>
</reference>
<dbReference type="Proteomes" id="UP001057452">
    <property type="component" value="Chromosome 6"/>
</dbReference>
<organism evidence="1 2">
    <name type="scientific">Chaenocephalus aceratus</name>
    <name type="common">Blackfin icefish</name>
    <name type="synonym">Chaenichthys aceratus</name>
    <dbReference type="NCBI Taxonomy" id="36190"/>
    <lineage>
        <taxon>Eukaryota</taxon>
        <taxon>Metazoa</taxon>
        <taxon>Chordata</taxon>
        <taxon>Craniata</taxon>
        <taxon>Vertebrata</taxon>
        <taxon>Euteleostomi</taxon>
        <taxon>Actinopterygii</taxon>
        <taxon>Neopterygii</taxon>
        <taxon>Teleostei</taxon>
        <taxon>Neoteleostei</taxon>
        <taxon>Acanthomorphata</taxon>
        <taxon>Eupercaria</taxon>
        <taxon>Perciformes</taxon>
        <taxon>Notothenioidei</taxon>
        <taxon>Channichthyidae</taxon>
        <taxon>Chaenocephalus</taxon>
    </lineage>
</organism>
<protein>
    <submittedName>
        <fullName evidence="1">Uncharacterized protein</fullName>
    </submittedName>
</protein>
<evidence type="ECO:0000313" key="1">
    <source>
        <dbReference type="EMBL" id="KAI4825932.1"/>
    </source>
</evidence>
<gene>
    <name evidence="1" type="ORF">KUCAC02_021592</name>
</gene>
<dbReference type="EMBL" id="CM043790">
    <property type="protein sequence ID" value="KAI4825932.1"/>
    <property type="molecule type" value="Genomic_DNA"/>
</dbReference>
<evidence type="ECO:0000313" key="2">
    <source>
        <dbReference type="Proteomes" id="UP001057452"/>
    </source>
</evidence>